<protein>
    <recommendedName>
        <fullName evidence="1">VWFA domain-containing protein</fullName>
    </recommendedName>
</protein>
<dbReference type="Pfam" id="PF00092">
    <property type="entry name" value="VWA"/>
    <property type="match status" value="1"/>
</dbReference>
<accession>A0A397JNA4</accession>
<dbReference type="Gene3D" id="3.40.50.410">
    <property type="entry name" value="von Willebrand factor, type A domain"/>
    <property type="match status" value="1"/>
</dbReference>
<gene>
    <name evidence="2" type="ORF">Glove_9g152</name>
</gene>
<sequence>METKLSRAIKASNELITNLHRDGLDRGCIATFNNFLTIKENFADDENDLHHSLDALKNTAYGGTRLYDSMCDLINRTFYRNGNLSRPWIMIVVTDGNDISSTRSAQMCAEEIRNKFTKENSNFLFLIGVGDDVNSSTMEMMAERGNFTYIPVKDFYLLEYAFMLLALKVTNSLNVSIRDFSINDASVTWAEVQKQRQISQVAIDYALLIDVSGSMSDRIYGPPPPKCFAGHDLKEKHLYNWYCDVCGENGQSSICKYYCARCDFSACPDHCKPGVECKPVDYCPNHHPLRCVKWTRKWVCDEDRRLFNGGTSLRCQQCDYDICINCLEDRNIIHRFARLILES</sequence>
<proteinExistence type="predicted"/>
<dbReference type="OrthoDB" id="409136at2759"/>
<dbReference type="CDD" id="cd00198">
    <property type="entry name" value="vWFA"/>
    <property type="match status" value="1"/>
</dbReference>
<dbReference type="SUPFAM" id="SSF53300">
    <property type="entry name" value="vWA-like"/>
    <property type="match status" value="1"/>
</dbReference>
<dbReference type="PROSITE" id="PS50234">
    <property type="entry name" value="VWFA"/>
    <property type="match status" value="1"/>
</dbReference>
<dbReference type="InterPro" id="IPR036465">
    <property type="entry name" value="vWFA_dom_sf"/>
</dbReference>
<evidence type="ECO:0000259" key="1">
    <source>
        <dbReference type="PROSITE" id="PS50234"/>
    </source>
</evidence>
<name>A0A397JNA4_9GLOM</name>
<dbReference type="Proteomes" id="UP000266861">
    <property type="component" value="Unassembled WGS sequence"/>
</dbReference>
<dbReference type="AlphaFoldDB" id="A0A397JNA4"/>
<evidence type="ECO:0000313" key="3">
    <source>
        <dbReference type="Proteomes" id="UP000266861"/>
    </source>
</evidence>
<reference evidence="2 3" key="1">
    <citation type="submission" date="2018-08" db="EMBL/GenBank/DDBJ databases">
        <title>Genome and evolution of the arbuscular mycorrhizal fungus Diversispora epigaea (formerly Glomus versiforme) and its bacterial endosymbionts.</title>
        <authorList>
            <person name="Sun X."/>
            <person name="Fei Z."/>
            <person name="Harrison M."/>
        </authorList>
    </citation>
    <scope>NUCLEOTIDE SEQUENCE [LARGE SCALE GENOMIC DNA]</scope>
    <source>
        <strain evidence="2 3">IT104</strain>
    </source>
</reference>
<dbReference type="EMBL" id="PQFF01000007">
    <property type="protein sequence ID" value="RHZ89845.1"/>
    <property type="molecule type" value="Genomic_DNA"/>
</dbReference>
<keyword evidence="3" id="KW-1185">Reference proteome</keyword>
<organism evidence="2 3">
    <name type="scientific">Diversispora epigaea</name>
    <dbReference type="NCBI Taxonomy" id="1348612"/>
    <lineage>
        <taxon>Eukaryota</taxon>
        <taxon>Fungi</taxon>
        <taxon>Fungi incertae sedis</taxon>
        <taxon>Mucoromycota</taxon>
        <taxon>Glomeromycotina</taxon>
        <taxon>Glomeromycetes</taxon>
        <taxon>Diversisporales</taxon>
        <taxon>Diversisporaceae</taxon>
        <taxon>Diversispora</taxon>
    </lineage>
</organism>
<comment type="caution">
    <text evidence="2">The sequence shown here is derived from an EMBL/GenBank/DDBJ whole genome shotgun (WGS) entry which is preliminary data.</text>
</comment>
<dbReference type="InterPro" id="IPR002035">
    <property type="entry name" value="VWF_A"/>
</dbReference>
<feature type="domain" description="VWFA" evidence="1">
    <location>
        <begin position="1"/>
        <end position="167"/>
    </location>
</feature>
<evidence type="ECO:0000313" key="2">
    <source>
        <dbReference type="EMBL" id="RHZ89845.1"/>
    </source>
</evidence>